<evidence type="ECO:0000313" key="2">
    <source>
        <dbReference type="EMBL" id="KAI5070675.1"/>
    </source>
</evidence>
<reference evidence="2" key="1">
    <citation type="submission" date="2021-01" db="EMBL/GenBank/DDBJ databases">
        <title>Adiantum capillus-veneris genome.</title>
        <authorList>
            <person name="Fang Y."/>
            <person name="Liao Q."/>
        </authorList>
    </citation>
    <scope>NUCLEOTIDE SEQUENCE</scope>
    <source>
        <strain evidence="2">H3</strain>
        <tissue evidence="2">Leaf</tissue>
    </source>
</reference>
<organism evidence="2 3">
    <name type="scientific">Adiantum capillus-veneris</name>
    <name type="common">Maidenhair fern</name>
    <dbReference type="NCBI Taxonomy" id="13818"/>
    <lineage>
        <taxon>Eukaryota</taxon>
        <taxon>Viridiplantae</taxon>
        <taxon>Streptophyta</taxon>
        <taxon>Embryophyta</taxon>
        <taxon>Tracheophyta</taxon>
        <taxon>Polypodiopsida</taxon>
        <taxon>Polypodiidae</taxon>
        <taxon>Polypodiales</taxon>
        <taxon>Pteridineae</taxon>
        <taxon>Pteridaceae</taxon>
        <taxon>Vittarioideae</taxon>
        <taxon>Adiantum</taxon>
    </lineage>
</organism>
<comment type="caution">
    <text evidence="2">The sequence shown here is derived from an EMBL/GenBank/DDBJ whole genome shotgun (WGS) entry which is preliminary data.</text>
</comment>
<evidence type="ECO:0000313" key="3">
    <source>
        <dbReference type="Proteomes" id="UP000886520"/>
    </source>
</evidence>
<dbReference type="AlphaFoldDB" id="A0A9D4ZET1"/>
<dbReference type="OrthoDB" id="1929495at2759"/>
<evidence type="ECO:0000256" key="1">
    <source>
        <dbReference type="SAM" id="MobiDB-lite"/>
    </source>
</evidence>
<keyword evidence="3" id="KW-1185">Reference proteome</keyword>
<sequence>MGSHRNMYPSGAASASAAFRCAGDGYEAALLGLSNPLGLQGSMYGYDLTLFTGRGSDRGFCPSHGRSLLTQNGSIDAAAVYSEADLHGPELLTGSVLTDFHGFNGDTRVSHGQSLYNGGSSFNFLSAETDMHAYCCSSDTYINSMYRRQQAERTPQTSVHAPARKRKTLSFDEIVRETWELHSLFRAGQQGAFDITECSSDDIIFTGQWDKPSLPKKPALDETWHVPSNGLFDTTSSWKALDLPTIEREETTLNIKLKDSLDIEQQQHASDLQRLTCEKVAEFMGNYSDGDSSDNDSFADSDDDTPNVVADSPCDAKSREEKAFTFFLQTFVESEELQKLYSEQCHVGKFDCLVCSSIPGKPVKKFNGLISVIMHASKIIKTKKKQEHRGYARALCSAMGWDLCRLPSMPCSSSPHPRCCIPTNEEEGMDVKKTNGVMKTAQKEL</sequence>
<dbReference type="Proteomes" id="UP000886520">
    <property type="component" value="Chromosome 14"/>
</dbReference>
<dbReference type="EMBL" id="JABFUD020000014">
    <property type="protein sequence ID" value="KAI5070675.1"/>
    <property type="molecule type" value="Genomic_DNA"/>
</dbReference>
<accession>A0A9D4ZET1</accession>
<feature type="compositionally biased region" description="Acidic residues" evidence="1">
    <location>
        <begin position="291"/>
        <end position="305"/>
    </location>
</feature>
<gene>
    <name evidence="2" type="ORF">GOP47_0015018</name>
</gene>
<proteinExistence type="predicted"/>
<name>A0A9D4ZET1_ADICA</name>
<protein>
    <submittedName>
        <fullName evidence="2">Uncharacterized protein</fullName>
    </submittedName>
</protein>
<dbReference type="PANTHER" id="PTHR34546">
    <property type="entry name" value="OS06G0153600 PROTEIN"/>
    <property type="match status" value="1"/>
</dbReference>
<dbReference type="PANTHER" id="PTHR34546:SF3">
    <property type="entry name" value="OS06G0153600 PROTEIN"/>
    <property type="match status" value="1"/>
</dbReference>
<feature type="region of interest" description="Disordered" evidence="1">
    <location>
        <begin position="290"/>
        <end position="314"/>
    </location>
</feature>